<dbReference type="EMBL" id="ACZI02000003">
    <property type="protein sequence ID" value="EFV13850.1"/>
    <property type="molecule type" value="Genomic_DNA"/>
</dbReference>
<sequence>MTHDELKNMADQLVAVLGSETVAPMDRAAAHTVLVSIVDQIEAGWRERINVRDELLKAAEERILSLEAELFLINQGKPAAKDE</sequence>
<dbReference type="RefSeq" id="WP_007468881.1">
    <property type="nucleotide sequence ID" value="NZ_KI391954.1"/>
</dbReference>
<evidence type="ECO:0000313" key="1">
    <source>
        <dbReference type="EMBL" id="EFV13850.1"/>
    </source>
</evidence>
<dbReference type="AlphaFoldDB" id="E5XP68"/>
<evidence type="ECO:0000313" key="2">
    <source>
        <dbReference type="Proteomes" id="UP000004816"/>
    </source>
</evidence>
<dbReference type="Proteomes" id="UP000004816">
    <property type="component" value="Unassembled WGS sequence"/>
</dbReference>
<dbReference type="HOGENOM" id="CLU_2540683_0_0_11"/>
<gene>
    <name evidence="1" type="ORF">HMPREF9336_01289</name>
</gene>
<comment type="caution">
    <text evidence="1">The sequence shown here is derived from an EMBL/GenBank/DDBJ whole genome shotgun (WGS) entry which is preliminary data.</text>
</comment>
<protein>
    <submittedName>
        <fullName evidence="1">Uncharacterized protein</fullName>
    </submittedName>
</protein>
<name>E5XP68_SEGRC</name>
<proteinExistence type="predicted"/>
<organism evidence="1 2">
    <name type="scientific">Segniliparus rugosus (strain ATCC BAA-974 / DSM 45345 / CCUG 50838 / CIP 108380 / JCM 13579 / CDC 945)</name>
    <dbReference type="NCBI Taxonomy" id="679197"/>
    <lineage>
        <taxon>Bacteria</taxon>
        <taxon>Bacillati</taxon>
        <taxon>Actinomycetota</taxon>
        <taxon>Actinomycetes</taxon>
        <taxon>Mycobacteriales</taxon>
        <taxon>Segniliparaceae</taxon>
        <taxon>Segniliparus</taxon>
    </lineage>
</organism>
<reference evidence="1 2" key="1">
    <citation type="journal article" date="2011" name="Stand. Genomic Sci.">
        <title>High quality draft genome sequence of Segniliparus rugosus CDC 945(T)= (ATCC BAA-974(T)).</title>
        <authorList>
            <person name="Earl A.M."/>
            <person name="Desjardins C.A."/>
            <person name="Fitzgerald M.G."/>
            <person name="Arachchi H.M."/>
            <person name="Zeng Q."/>
            <person name="Mehta T."/>
            <person name="Griggs A."/>
            <person name="Birren B.W."/>
            <person name="Toney N.C."/>
            <person name="Carr J."/>
            <person name="Posey J."/>
            <person name="Butler W.R."/>
        </authorList>
    </citation>
    <scope>NUCLEOTIDE SEQUENCE [LARGE SCALE GENOMIC DNA]</scope>
    <source>
        <strain evidence="2">ATCC BAA-974 / DSM 45345 / CCUG 50838 / CIP 108380 / JCM 13579 / CDC 945</strain>
    </source>
</reference>
<accession>E5XP68</accession>
<keyword evidence="2" id="KW-1185">Reference proteome</keyword>